<dbReference type="InterPro" id="IPR012334">
    <property type="entry name" value="Pectin_lyas_fold"/>
</dbReference>
<dbReference type="SMART" id="SM00710">
    <property type="entry name" value="PbH1"/>
    <property type="match status" value="11"/>
</dbReference>
<dbReference type="InterPro" id="IPR039448">
    <property type="entry name" value="Beta_helix"/>
</dbReference>
<dbReference type="AlphaFoldDB" id="A0A0C1Y3U4"/>
<organism evidence="3">
    <name type="scientific">Lyngbya confervoides BDU141951</name>
    <dbReference type="NCBI Taxonomy" id="1574623"/>
    <lineage>
        <taxon>Bacteria</taxon>
        <taxon>Bacillati</taxon>
        <taxon>Cyanobacteriota</taxon>
        <taxon>Cyanophyceae</taxon>
        <taxon>Oscillatoriophycideae</taxon>
        <taxon>Oscillatoriales</taxon>
        <taxon>Microcoleaceae</taxon>
        <taxon>Lyngbya</taxon>
    </lineage>
</organism>
<reference evidence="3" key="3">
    <citation type="submission" date="2020-02" db="EMBL/GenBank/DDBJ databases">
        <authorList>
            <person name="Sarangi A.N."/>
            <person name="Ghosh S."/>
            <person name="Mukherjee M."/>
            <person name="Tripathy S."/>
        </authorList>
    </citation>
    <scope>NUCLEOTIDE SEQUENCE</scope>
    <source>
        <strain evidence="3">BDU141951</strain>
    </source>
</reference>
<evidence type="ECO:0000259" key="2">
    <source>
        <dbReference type="Pfam" id="PF13229"/>
    </source>
</evidence>
<evidence type="ECO:0000313" key="3">
    <source>
        <dbReference type="EMBL" id="NEV66527.1"/>
    </source>
</evidence>
<feature type="domain" description="Inverse autotransporter beta-domain" evidence="1">
    <location>
        <begin position="69"/>
        <end position="161"/>
    </location>
</feature>
<dbReference type="Pfam" id="PF11924">
    <property type="entry name" value="IAT_beta"/>
    <property type="match status" value="1"/>
</dbReference>
<reference evidence="3" key="1">
    <citation type="submission" date="2014-11" db="EMBL/GenBank/DDBJ databases">
        <authorList>
            <person name="Malar M.C."/>
            <person name="Sen D."/>
            <person name="Tripathy S."/>
        </authorList>
    </citation>
    <scope>NUCLEOTIDE SEQUENCE</scope>
    <source>
        <strain evidence="3">BDU141951</strain>
    </source>
</reference>
<proteinExistence type="predicted"/>
<feature type="domain" description="Right handed beta helix" evidence="2">
    <location>
        <begin position="447"/>
        <end position="610"/>
    </location>
</feature>
<dbReference type="EMBL" id="JTHE02000003">
    <property type="protein sequence ID" value="NEV66527.1"/>
    <property type="molecule type" value="Genomic_DNA"/>
</dbReference>
<dbReference type="SUPFAM" id="SSF51126">
    <property type="entry name" value="Pectin lyase-like"/>
    <property type="match status" value="2"/>
</dbReference>
<comment type="caution">
    <text evidence="3">The sequence shown here is derived from an EMBL/GenBank/DDBJ whole genome shotgun (WGS) entry which is preliminary data.</text>
</comment>
<dbReference type="InterPro" id="IPR024519">
    <property type="entry name" value="IAT_beta"/>
</dbReference>
<accession>A0A0C1Y3U4</accession>
<gene>
    <name evidence="3" type="ORF">QQ91_005320</name>
</gene>
<evidence type="ECO:0000259" key="1">
    <source>
        <dbReference type="Pfam" id="PF11924"/>
    </source>
</evidence>
<name>A0A0C1Y3U4_9CYAN</name>
<evidence type="ECO:0008006" key="4">
    <source>
        <dbReference type="Google" id="ProtNLM"/>
    </source>
</evidence>
<reference evidence="3" key="2">
    <citation type="journal article" date="2015" name="Genome Announc.">
        <title>Draft Genome Sequence of Filamentous Marine Cyanobacterium Lyngbya confervoides Strain BDU141951.</title>
        <authorList>
            <person name="Chandrababunaidu M.M."/>
            <person name="Sen D."/>
            <person name="Tripathy S."/>
        </authorList>
    </citation>
    <scope>NUCLEOTIDE SEQUENCE</scope>
    <source>
        <strain evidence="3">BDU141951</strain>
    </source>
</reference>
<dbReference type="InterPro" id="IPR011050">
    <property type="entry name" value="Pectin_lyase_fold/virulence"/>
</dbReference>
<dbReference type="Pfam" id="PF13229">
    <property type="entry name" value="Beta_helix"/>
    <property type="match status" value="1"/>
</dbReference>
<protein>
    <recommendedName>
        <fullName evidence="4">Right handed beta helix domain-containing protein</fullName>
    </recommendedName>
</protein>
<dbReference type="Gene3D" id="2.40.160.160">
    <property type="entry name" value="Inverse autotransporter, beta-domain"/>
    <property type="match status" value="1"/>
</dbReference>
<sequence>MSYQSLMSLFLGSLTVSGAIAPAAWAQISDSRPAIAQATGTASDLNIPARLHVEYQNFAGDGEGYGRLEGLIPLGQTPGQSLTFFNPQVVWDATYGTVGGGLTVGHRWLQDDTIFGGYVSYDLRQTDDSTFNQIGLGLEAFGDSWDVHLNGYLPVGDTRQQVGTTGGTANQVTDAFFQGNNLVLQLGGQVIDEYEAALGGLDLEGGIQLTEFANGGDLRGYGGLYYLAGNSSDSVVGGRVRLAARPTPFFNLGLGLQSDGLFGTRVLFSVGATFPGYGASTPPPTASTEEEARSPLWARAGESITRNNTIWVDQQVEVVGVPTRTEVAVNPATGQPYVFLHVIPDGGDPNTGDGTIASPFTTLGTAGGAVTTALGTVNAGNIVYVRPGDTATNPLAAFTIPGEVQVLSTALARTLTISTSLGTQSVLLPESGTGTRPLVDGGGGAFAVSMTGGNNVLDGFSLRNAADTLLIDGAAGAIARNNLLTQSTNTGISITNGSSNVLIDQNDISQAANLGILVSNDSSGVTLQNNTIATTGDAAIVTEGDNTTIQSNRLADVGLGIIATGNAGLTIRSNTLTSVGTNALRAGTAAPAAITISNATGTIAIDGNTITNVSGVTPLIVPATLQAWATEAGGIFIGSDTTTGDSLAVSITNNTITDTRATSASGDAIAVAFANLAGGTAATPTATVTISGNTVSNIGTVEAGQRRGDGIRIGLEEDSVISNLSITNNTLTGLADDGLDLSLGLLEAATVPGIDASNAQIQAATISGNQVSDVAGDGAIVRVTGSNSRAILSVQNNNLNAEQFDAAVADTAAPLSTTLCLELSGNTSTATPGFNLTTAGVFAIVDLANLAANNTGTVNFTPGVGAFTNLPSLNNCP</sequence>
<dbReference type="InterPro" id="IPR006626">
    <property type="entry name" value="PbH1"/>
</dbReference>
<dbReference type="Gene3D" id="2.160.20.10">
    <property type="entry name" value="Single-stranded right-handed beta-helix, Pectin lyase-like"/>
    <property type="match status" value="2"/>
</dbReference>
<dbReference type="InterPro" id="IPR038177">
    <property type="entry name" value="IAT_beta_sf"/>
</dbReference>